<reference evidence="7" key="1">
    <citation type="journal article" date="2019" name="Int. J. Syst. Evol. Microbiol.">
        <title>The Global Catalogue of Microorganisms (GCM) 10K type strain sequencing project: providing services to taxonomists for standard genome sequencing and annotation.</title>
        <authorList>
            <consortium name="The Broad Institute Genomics Platform"/>
            <consortium name="The Broad Institute Genome Sequencing Center for Infectious Disease"/>
            <person name="Wu L."/>
            <person name="Ma J."/>
        </authorList>
    </citation>
    <scope>NUCLEOTIDE SEQUENCE [LARGE SCALE GENOMIC DNA]</scope>
    <source>
        <strain evidence="7">JCM 17666</strain>
    </source>
</reference>
<dbReference type="Proteomes" id="UP001501671">
    <property type="component" value="Unassembled WGS sequence"/>
</dbReference>
<organism evidence="6 7">
    <name type="scientific">Pigmentiphaga soli</name>
    <dbReference type="NCBI Taxonomy" id="1007095"/>
    <lineage>
        <taxon>Bacteria</taxon>
        <taxon>Pseudomonadati</taxon>
        <taxon>Pseudomonadota</taxon>
        <taxon>Betaproteobacteria</taxon>
        <taxon>Burkholderiales</taxon>
        <taxon>Alcaligenaceae</taxon>
        <taxon>Pigmentiphaga</taxon>
    </lineage>
</organism>
<dbReference type="PROSITE" id="PS50931">
    <property type="entry name" value="HTH_LYSR"/>
    <property type="match status" value="1"/>
</dbReference>
<dbReference type="RefSeq" id="WP_345245179.1">
    <property type="nucleotide sequence ID" value="NZ_BAABFO010000001.1"/>
</dbReference>
<name>A0ABP8GC42_9BURK</name>
<evidence type="ECO:0000259" key="5">
    <source>
        <dbReference type="PROSITE" id="PS50931"/>
    </source>
</evidence>
<comment type="similarity">
    <text evidence="1">Belongs to the LysR transcriptional regulatory family.</text>
</comment>
<dbReference type="SUPFAM" id="SSF46785">
    <property type="entry name" value="Winged helix' DNA-binding domain"/>
    <property type="match status" value="1"/>
</dbReference>
<feature type="domain" description="HTH lysR-type" evidence="5">
    <location>
        <begin position="4"/>
        <end position="61"/>
    </location>
</feature>
<evidence type="ECO:0000256" key="3">
    <source>
        <dbReference type="ARBA" id="ARBA00023125"/>
    </source>
</evidence>
<dbReference type="Gene3D" id="3.40.190.10">
    <property type="entry name" value="Periplasmic binding protein-like II"/>
    <property type="match status" value="2"/>
</dbReference>
<dbReference type="InterPro" id="IPR036390">
    <property type="entry name" value="WH_DNA-bd_sf"/>
</dbReference>
<dbReference type="Pfam" id="PF03466">
    <property type="entry name" value="LysR_substrate"/>
    <property type="match status" value="1"/>
</dbReference>
<dbReference type="PANTHER" id="PTHR30427">
    <property type="entry name" value="TRANSCRIPTIONAL ACTIVATOR PROTEIN LYSR"/>
    <property type="match status" value="1"/>
</dbReference>
<comment type="caution">
    <text evidence="6">The sequence shown here is derived from an EMBL/GenBank/DDBJ whole genome shotgun (WGS) entry which is preliminary data.</text>
</comment>
<dbReference type="EMBL" id="BAABFO010000001">
    <property type="protein sequence ID" value="GAA4321523.1"/>
    <property type="molecule type" value="Genomic_DNA"/>
</dbReference>
<protein>
    <submittedName>
        <fullName evidence="6">LysR family transcriptional regulator</fullName>
    </submittedName>
</protein>
<evidence type="ECO:0000313" key="6">
    <source>
        <dbReference type="EMBL" id="GAA4321523.1"/>
    </source>
</evidence>
<dbReference type="InterPro" id="IPR005119">
    <property type="entry name" value="LysR_subst-bd"/>
</dbReference>
<keyword evidence="2" id="KW-0805">Transcription regulation</keyword>
<dbReference type="PRINTS" id="PR00039">
    <property type="entry name" value="HTHLYSR"/>
</dbReference>
<keyword evidence="3" id="KW-0238">DNA-binding</keyword>
<dbReference type="InterPro" id="IPR036388">
    <property type="entry name" value="WH-like_DNA-bd_sf"/>
</dbReference>
<dbReference type="InterPro" id="IPR000847">
    <property type="entry name" value="LysR_HTH_N"/>
</dbReference>
<evidence type="ECO:0000313" key="7">
    <source>
        <dbReference type="Proteomes" id="UP001501671"/>
    </source>
</evidence>
<dbReference type="SUPFAM" id="SSF53850">
    <property type="entry name" value="Periplasmic binding protein-like II"/>
    <property type="match status" value="1"/>
</dbReference>
<evidence type="ECO:0000256" key="4">
    <source>
        <dbReference type="ARBA" id="ARBA00023163"/>
    </source>
</evidence>
<evidence type="ECO:0000256" key="2">
    <source>
        <dbReference type="ARBA" id="ARBA00023015"/>
    </source>
</evidence>
<accession>A0ABP8GC42</accession>
<evidence type="ECO:0000256" key="1">
    <source>
        <dbReference type="ARBA" id="ARBA00009437"/>
    </source>
</evidence>
<dbReference type="PANTHER" id="PTHR30427:SF1">
    <property type="entry name" value="TRANSCRIPTIONAL ACTIVATOR PROTEIN LYSR"/>
    <property type="match status" value="1"/>
</dbReference>
<dbReference type="Gene3D" id="1.10.10.10">
    <property type="entry name" value="Winged helix-like DNA-binding domain superfamily/Winged helix DNA-binding domain"/>
    <property type="match status" value="1"/>
</dbReference>
<proteinExistence type="inferred from homology"/>
<sequence length="308" mass="33589">MRHLNFRQLEAFHAVAEYGSISAAARQLHISQPAVSRLIAELEEHVGFTLFQRFANGSVPTQEGLELHTDVARLLAMSERVSEDARSIHENRRKRLLVGCPNSIAARCMPKIIEAAMRREASFSVAISVERSLSLIDMVKRGFLDVALAVVPEGRADVRHETLISVDAVCLLPVGHALATERVLTPKTLGRYPIVTNPRLGKFRADLDSSFEACGLQLVPSVEAYSSCFPGLVEAGAGIALGDPLGLLGDSAHGLVIRPYEPAVTLSLSLVFPDQIALDVFEHFAAASRTVLREELARLIKKGRRASR</sequence>
<gene>
    <name evidence="6" type="ORF">GCM10023144_00820</name>
</gene>
<keyword evidence="4" id="KW-0804">Transcription</keyword>
<dbReference type="Pfam" id="PF00126">
    <property type="entry name" value="HTH_1"/>
    <property type="match status" value="1"/>
</dbReference>
<keyword evidence="7" id="KW-1185">Reference proteome</keyword>